<evidence type="ECO:0000313" key="3">
    <source>
        <dbReference type="Proteomes" id="UP000297706"/>
    </source>
</evidence>
<dbReference type="OrthoDB" id="9810372at2"/>
<dbReference type="GO" id="GO:0016301">
    <property type="term" value="F:kinase activity"/>
    <property type="evidence" value="ECO:0007669"/>
    <property type="project" value="UniProtKB-KW"/>
</dbReference>
<dbReference type="AlphaFoldDB" id="A0A4Y9VSW3"/>
<accession>A0A4Y9VSW3</accession>
<comment type="similarity">
    <text evidence="1">Belongs to the ROK (NagC/XylR) family.</text>
</comment>
<dbReference type="PANTHER" id="PTHR18964:SF149">
    <property type="entry name" value="BIFUNCTIONAL UDP-N-ACETYLGLUCOSAMINE 2-EPIMERASE_N-ACETYLMANNOSAMINE KINASE"/>
    <property type="match status" value="1"/>
</dbReference>
<dbReference type="RefSeq" id="WP_135277623.1">
    <property type="nucleotide sequence ID" value="NZ_PQVH01000008.1"/>
</dbReference>
<dbReference type="InterPro" id="IPR043129">
    <property type="entry name" value="ATPase_NBD"/>
</dbReference>
<dbReference type="PANTHER" id="PTHR18964">
    <property type="entry name" value="ROK (REPRESSOR, ORF, KINASE) FAMILY"/>
    <property type="match status" value="1"/>
</dbReference>
<proteinExistence type="inferred from homology"/>
<keyword evidence="3" id="KW-1185">Reference proteome</keyword>
<dbReference type="InterPro" id="IPR000600">
    <property type="entry name" value="ROK"/>
</dbReference>
<name>A0A4Y9VSW3_9PROT</name>
<keyword evidence="2" id="KW-0418">Kinase</keyword>
<dbReference type="Proteomes" id="UP000297706">
    <property type="component" value="Unassembled WGS sequence"/>
</dbReference>
<dbReference type="SUPFAM" id="SSF53067">
    <property type="entry name" value="Actin-like ATPase domain"/>
    <property type="match status" value="1"/>
</dbReference>
<dbReference type="Pfam" id="PF00480">
    <property type="entry name" value="ROK"/>
    <property type="match status" value="1"/>
</dbReference>
<dbReference type="EMBL" id="PQVH01000008">
    <property type="protein sequence ID" value="TFW71858.1"/>
    <property type="molecule type" value="Genomic_DNA"/>
</dbReference>
<organism evidence="2 3">
    <name type="scientific">Methylotenera oryzisoli</name>
    <dbReference type="NCBI Taxonomy" id="2080758"/>
    <lineage>
        <taxon>Bacteria</taxon>
        <taxon>Pseudomonadati</taxon>
        <taxon>Pseudomonadota</taxon>
        <taxon>Betaproteobacteria</taxon>
        <taxon>Nitrosomonadales</taxon>
        <taxon>Methylophilaceae</taxon>
        <taxon>Methylotenera</taxon>
    </lineage>
</organism>
<sequence length="333" mass="34994">MPMLIGIDVGGTNLRLGVVEIDAAGLVKPRLLEEMRFQADFSSLCQLHQQAPELAWQQILSTIAKAIHTVATKYPEVSAVGIGFPGFIAPDTQQILQSPNFPGLCNVDLSADLSALIGLPVITENDALAAAYGEYVMHPERISNLIYIGLGTGVGGGLILNGQPFQGQHGVAMEVGHIIVQENGRRCGCGNSGCMEQYASASGVAISYFDATQQQRSAADIARLAESGNELATAAYTLAGKSLAQALAHILKVVDVSEVIIGGGMSGAWALLAPSFQQQLDQDLIPALRGAVNVRVSTMGDRAGIVGAAMLASRLTYADSVMRGDPHMQQRLA</sequence>
<protein>
    <submittedName>
        <fullName evidence="2">Glucokinase</fullName>
    </submittedName>
</protein>
<dbReference type="Gene3D" id="3.30.420.40">
    <property type="match status" value="2"/>
</dbReference>
<evidence type="ECO:0000313" key="2">
    <source>
        <dbReference type="EMBL" id="TFW71858.1"/>
    </source>
</evidence>
<comment type="caution">
    <text evidence="2">The sequence shown here is derived from an EMBL/GenBank/DDBJ whole genome shotgun (WGS) entry which is preliminary data.</text>
</comment>
<evidence type="ECO:0000256" key="1">
    <source>
        <dbReference type="ARBA" id="ARBA00006479"/>
    </source>
</evidence>
<gene>
    <name evidence="2" type="ORF">C3Y98_07190</name>
</gene>
<keyword evidence="2" id="KW-0808">Transferase</keyword>
<reference evidence="2 3" key="1">
    <citation type="submission" date="2018-02" db="EMBL/GenBank/DDBJ databases">
        <title>A novel lanthanide dependent methylotroph, Methylotenera sp. La3113.</title>
        <authorList>
            <person name="Lv H."/>
            <person name="Tani A."/>
        </authorList>
    </citation>
    <scope>NUCLEOTIDE SEQUENCE [LARGE SCALE GENOMIC DNA]</scope>
    <source>
        <strain evidence="2 3">La3113</strain>
    </source>
</reference>